<reference evidence="3 4" key="2">
    <citation type="submission" date="2016-08" db="EMBL/GenBank/DDBJ databases">
        <title>Pervasive Adenine N6-methylation of Active Genes in Fungi.</title>
        <authorList>
            <consortium name="DOE Joint Genome Institute"/>
            <person name="Mondo S.J."/>
            <person name="Dannebaum R.O."/>
            <person name="Kuo R.C."/>
            <person name="Labutti K."/>
            <person name="Haridas S."/>
            <person name="Kuo A."/>
            <person name="Salamov A."/>
            <person name="Ahrendt S.R."/>
            <person name="Lipzen A."/>
            <person name="Sullivan W."/>
            <person name="Andreopoulos W.B."/>
            <person name="Clum A."/>
            <person name="Lindquist E."/>
            <person name="Daum C."/>
            <person name="Ramamoorthy G.K."/>
            <person name="Gryganskyi A."/>
            <person name="Culley D."/>
            <person name="Magnuson J.K."/>
            <person name="James T.Y."/>
            <person name="O'Malley M.A."/>
            <person name="Stajich J.E."/>
            <person name="Spatafora J.W."/>
            <person name="Visel A."/>
            <person name="Grigoriev I.V."/>
        </authorList>
    </citation>
    <scope>NUCLEOTIDE SEQUENCE [LARGE SCALE GENOMIC DNA]</scope>
    <source>
        <strain evidence="4">finn</strain>
    </source>
</reference>
<dbReference type="InterPro" id="IPR027417">
    <property type="entry name" value="P-loop_NTPase"/>
</dbReference>
<dbReference type="SMART" id="SM00173">
    <property type="entry name" value="RAS"/>
    <property type="match status" value="1"/>
</dbReference>
<feature type="domain" description="AMP-activated protein kinase glycogen-binding" evidence="2">
    <location>
        <begin position="10"/>
        <end position="57"/>
    </location>
</feature>
<dbReference type="Pfam" id="PF00071">
    <property type="entry name" value="Ras"/>
    <property type="match status" value="1"/>
</dbReference>
<dbReference type="EMBL" id="MCFH01000006">
    <property type="protein sequence ID" value="ORX57176.1"/>
    <property type="molecule type" value="Genomic_DNA"/>
</dbReference>
<sequence length="290" mass="33684">MDKDPLTNIFISRILLPIGQKIIYKFVVDGIWQNDPMLPEEIDMQGNKNNVLVIKPSIDNQCIDDSKIKFKKEMNNNKLNMIPNNTKKSNAKLKFNQEAKHTHYEFIENKIENTINNKIYKVLLMGDTGVGKTCILSRYAYNEFSIKSKSKYGIDFGTKVVQLNNNKTTVNTHIWDTSRYSKHIPLFFLEGSICVIVVYDITNKDSFDNSKIWIQDIKNKFERLHNKENIMSIMLIGNKVDQENEREVSYENAKKFADDEKIMFEEISALGAINVENAFRNALEAKYLFN</sequence>
<dbReference type="InterPro" id="IPR013783">
    <property type="entry name" value="Ig-like_fold"/>
</dbReference>
<dbReference type="CDD" id="cd00154">
    <property type="entry name" value="Rab"/>
    <property type="match status" value="1"/>
</dbReference>
<dbReference type="SMART" id="SM00175">
    <property type="entry name" value="RAB"/>
    <property type="match status" value="1"/>
</dbReference>
<dbReference type="Gene3D" id="2.60.40.10">
    <property type="entry name" value="Immunoglobulins"/>
    <property type="match status" value="1"/>
</dbReference>
<dbReference type="GO" id="GO:0003924">
    <property type="term" value="F:GTPase activity"/>
    <property type="evidence" value="ECO:0007669"/>
    <property type="project" value="InterPro"/>
</dbReference>
<dbReference type="InterPro" id="IPR050209">
    <property type="entry name" value="Rab_GTPases_membrane_traffic"/>
</dbReference>
<evidence type="ECO:0000256" key="1">
    <source>
        <dbReference type="ARBA" id="ARBA00006270"/>
    </source>
</evidence>
<dbReference type="Gene3D" id="3.40.50.300">
    <property type="entry name" value="P-loop containing nucleotide triphosphate hydrolases"/>
    <property type="match status" value="1"/>
</dbReference>
<dbReference type="SMART" id="SM00174">
    <property type="entry name" value="RHO"/>
    <property type="match status" value="1"/>
</dbReference>
<reference evidence="3 4" key="1">
    <citation type="submission" date="2016-08" db="EMBL/GenBank/DDBJ databases">
        <title>Genomes of anaerobic fungi encode conserved fungal cellulosomes for biomass hydrolysis.</title>
        <authorList>
            <consortium name="DOE Joint Genome Institute"/>
            <person name="Haitjema C.H."/>
            <person name="Gilmore S.P."/>
            <person name="Henske J.K."/>
            <person name="Solomon K.V."/>
            <person name="De Groot R."/>
            <person name="Kuo A."/>
            <person name="Mondo S.J."/>
            <person name="Salamov A.A."/>
            <person name="Labutti K."/>
            <person name="Zhao Z."/>
            <person name="Chiniquy J."/>
            <person name="Barry K."/>
            <person name="Brewer H.M."/>
            <person name="Purvine S.O."/>
            <person name="Wright A.T."/>
            <person name="Boxma B."/>
            <person name="Van Alen T."/>
            <person name="Hackstein J.H."/>
            <person name="Baker S.E."/>
            <person name="Grigoriev I.V."/>
            <person name="O'Malley M.A."/>
        </authorList>
    </citation>
    <scope>NUCLEOTIDE SEQUENCE [LARGE SCALE GENOMIC DNA]</scope>
    <source>
        <strain evidence="4">finn</strain>
    </source>
</reference>
<dbReference type="Pfam" id="PF16561">
    <property type="entry name" value="AMPK1_CBM"/>
    <property type="match status" value="1"/>
</dbReference>
<dbReference type="SUPFAM" id="SSF81296">
    <property type="entry name" value="E set domains"/>
    <property type="match status" value="1"/>
</dbReference>
<dbReference type="InterPro" id="IPR001806">
    <property type="entry name" value="Small_GTPase"/>
</dbReference>
<dbReference type="AlphaFoldDB" id="A0A1Y1VIE8"/>
<dbReference type="FunFam" id="3.40.50.300:FF:001447">
    <property type="entry name" value="Ras-related protein Rab-1B"/>
    <property type="match status" value="1"/>
</dbReference>
<dbReference type="SUPFAM" id="SSF52540">
    <property type="entry name" value="P-loop containing nucleoside triphosphate hydrolases"/>
    <property type="match status" value="1"/>
</dbReference>
<accession>A0A1Y1VIE8</accession>
<dbReference type="InterPro" id="IPR032640">
    <property type="entry name" value="AMPK1_CBM"/>
</dbReference>
<dbReference type="PROSITE" id="PS51419">
    <property type="entry name" value="RAB"/>
    <property type="match status" value="1"/>
</dbReference>
<name>A0A1Y1VIE8_9FUNG</name>
<dbReference type="OrthoDB" id="9989112at2759"/>
<organism evidence="3 4">
    <name type="scientific">Piromyces finnis</name>
    <dbReference type="NCBI Taxonomy" id="1754191"/>
    <lineage>
        <taxon>Eukaryota</taxon>
        <taxon>Fungi</taxon>
        <taxon>Fungi incertae sedis</taxon>
        <taxon>Chytridiomycota</taxon>
        <taxon>Chytridiomycota incertae sedis</taxon>
        <taxon>Neocallimastigomycetes</taxon>
        <taxon>Neocallimastigales</taxon>
        <taxon>Neocallimastigaceae</taxon>
        <taxon>Piromyces</taxon>
    </lineage>
</organism>
<evidence type="ECO:0000313" key="3">
    <source>
        <dbReference type="EMBL" id="ORX57176.1"/>
    </source>
</evidence>
<dbReference type="PANTHER" id="PTHR47979">
    <property type="entry name" value="DRAB11-RELATED"/>
    <property type="match status" value="1"/>
</dbReference>
<dbReference type="STRING" id="1754191.A0A1Y1VIE8"/>
<dbReference type="InterPro" id="IPR005225">
    <property type="entry name" value="Small_GTP-bd"/>
</dbReference>
<comment type="caution">
    <text evidence="3">The sequence shown here is derived from an EMBL/GenBank/DDBJ whole genome shotgun (WGS) entry which is preliminary data.</text>
</comment>
<dbReference type="PRINTS" id="PR00449">
    <property type="entry name" value="RASTRNSFRMNG"/>
</dbReference>
<keyword evidence="4" id="KW-1185">Reference proteome</keyword>
<protein>
    <submittedName>
        <fullName evidence="3">Ras-domain-containing protein</fullName>
    </submittedName>
</protein>
<dbReference type="InterPro" id="IPR014756">
    <property type="entry name" value="Ig_E-set"/>
</dbReference>
<evidence type="ECO:0000313" key="4">
    <source>
        <dbReference type="Proteomes" id="UP000193719"/>
    </source>
</evidence>
<dbReference type="Proteomes" id="UP000193719">
    <property type="component" value="Unassembled WGS sequence"/>
</dbReference>
<evidence type="ECO:0000259" key="2">
    <source>
        <dbReference type="Pfam" id="PF16561"/>
    </source>
</evidence>
<proteinExistence type="inferred from homology"/>
<dbReference type="CDD" id="cd02859">
    <property type="entry name" value="E_set_AMPKbeta_like_N"/>
    <property type="match status" value="1"/>
</dbReference>
<dbReference type="GO" id="GO:0005525">
    <property type="term" value="F:GTP binding"/>
    <property type="evidence" value="ECO:0007669"/>
    <property type="project" value="InterPro"/>
</dbReference>
<comment type="similarity">
    <text evidence="1">Belongs to the small GTPase superfamily. Rab family.</text>
</comment>
<dbReference type="PROSITE" id="PS51421">
    <property type="entry name" value="RAS"/>
    <property type="match status" value="1"/>
</dbReference>
<dbReference type="NCBIfam" id="TIGR00231">
    <property type="entry name" value="small_GTP"/>
    <property type="match status" value="1"/>
</dbReference>
<gene>
    <name evidence="3" type="ORF">BCR36DRAFT_409497</name>
</gene>